<dbReference type="PANTHER" id="PTHR42920">
    <property type="entry name" value="OS03G0707200 PROTEIN-RELATED"/>
    <property type="match status" value="1"/>
</dbReference>
<feature type="transmembrane region" description="Helical" evidence="6">
    <location>
        <begin position="156"/>
        <end position="172"/>
    </location>
</feature>
<dbReference type="Proteomes" id="UP000305675">
    <property type="component" value="Unassembled WGS sequence"/>
</dbReference>
<proteinExistence type="predicted"/>
<keyword evidence="3 6" id="KW-0812">Transmembrane</keyword>
<evidence type="ECO:0000259" key="7">
    <source>
        <dbReference type="Pfam" id="PF00892"/>
    </source>
</evidence>
<keyword evidence="4 6" id="KW-1133">Transmembrane helix</keyword>
<organism evidence="8 9">
    <name type="scientific">Ferrimonas aestuarii</name>
    <dbReference type="NCBI Taxonomy" id="2569539"/>
    <lineage>
        <taxon>Bacteria</taxon>
        <taxon>Pseudomonadati</taxon>
        <taxon>Pseudomonadota</taxon>
        <taxon>Gammaproteobacteria</taxon>
        <taxon>Alteromonadales</taxon>
        <taxon>Ferrimonadaceae</taxon>
        <taxon>Ferrimonas</taxon>
    </lineage>
</organism>
<dbReference type="AlphaFoldDB" id="A0A4U1BRZ5"/>
<dbReference type="EMBL" id="SWCJ01000002">
    <property type="protein sequence ID" value="TKB57346.1"/>
    <property type="molecule type" value="Genomic_DNA"/>
</dbReference>
<feature type="transmembrane region" description="Helical" evidence="6">
    <location>
        <begin position="213"/>
        <end position="232"/>
    </location>
</feature>
<comment type="caution">
    <text evidence="8">The sequence shown here is derived from an EMBL/GenBank/DDBJ whole genome shotgun (WGS) entry which is preliminary data.</text>
</comment>
<name>A0A4U1BRZ5_9GAMM</name>
<evidence type="ECO:0000256" key="4">
    <source>
        <dbReference type="ARBA" id="ARBA00022989"/>
    </source>
</evidence>
<feature type="domain" description="EamA" evidence="7">
    <location>
        <begin position="4"/>
        <end position="138"/>
    </location>
</feature>
<sequence length="301" mass="32432">MTKSAYLFPIATVIAWAGNGIVSKISVDMIAPGSIAFYRWLIAASLLAPFVLPTLWRQRALVKKHFFKLSILGGLGMVVLQTLTYVAAQTTSATHIALIGSVVPMMTMLWSLFLLRETPTQGMLVGSLMSFLGLAVLLTNGHPLALFDTVLKQGDLLLLIGALSYGLYGVLIKRWNLPFSTWPSLFLQMAMGALWLLPVFLTEADKTISTEALPLVLFAALIASLFATFSWLRGIELLGASKCTAFLNLNPVIGTLLAVLLLGEHLSLAQVLGGGLTLIGVYVAQKLKAPIRTKHTPAEIG</sequence>
<dbReference type="GO" id="GO:0005886">
    <property type="term" value="C:plasma membrane"/>
    <property type="evidence" value="ECO:0007669"/>
    <property type="project" value="UniProtKB-SubCell"/>
</dbReference>
<dbReference type="Gene3D" id="1.10.3730.20">
    <property type="match status" value="1"/>
</dbReference>
<dbReference type="InterPro" id="IPR037185">
    <property type="entry name" value="EmrE-like"/>
</dbReference>
<evidence type="ECO:0000256" key="3">
    <source>
        <dbReference type="ARBA" id="ARBA00022692"/>
    </source>
</evidence>
<dbReference type="OrthoDB" id="4167046at2"/>
<evidence type="ECO:0000313" key="9">
    <source>
        <dbReference type="Proteomes" id="UP000305675"/>
    </source>
</evidence>
<dbReference type="PANTHER" id="PTHR42920:SF11">
    <property type="entry name" value="INNER MEMBRANE PROTEIN YTFF"/>
    <property type="match status" value="1"/>
</dbReference>
<feature type="transmembrane region" description="Helical" evidence="6">
    <location>
        <begin position="94"/>
        <end position="115"/>
    </location>
</feature>
<dbReference type="Pfam" id="PF00892">
    <property type="entry name" value="EamA"/>
    <property type="match status" value="2"/>
</dbReference>
<accession>A0A4U1BRZ5</accession>
<keyword evidence="9" id="KW-1185">Reference proteome</keyword>
<reference evidence="8 9" key="1">
    <citation type="submission" date="2019-04" db="EMBL/GenBank/DDBJ databases">
        <authorList>
            <person name="Hwang J.C."/>
        </authorList>
    </citation>
    <scope>NUCLEOTIDE SEQUENCE [LARGE SCALE GENOMIC DNA]</scope>
    <source>
        <strain evidence="8 9">IMCC35002</strain>
    </source>
</reference>
<feature type="transmembrane region" description="Helical" evidence="6">
    <location>
        <begin position="244"/>
        <end position="262"/>
    </location>
</feature>
<evidence type="ECO:0000256" key="1">
    <source>
        <dbReference type="ARBA" id="ARBA00004651"/>
    </source>
</evidence>
<feature type="transmembrane region" description="Helical" evidence="6">
    <location>
        <begin position="122"/>
        <end position="144"/>
    </location>
</feature>
<dbReference type="SUPFAM" id="SSF103481">
    <property type="entry name" value="Multidrug resistance efflux transporter EmrE"/>
    <property type="match status" value="2"/>
</dbReference>
<protein>
    <submittedName>
        <fullName evidence="8">DMT family transporter</fullName>
    </submittedName>
</protein>
<gene>
    <name evidence="8" type="ORF">FCL42_03450</name>
</gene>
<dbReference type="InterPro" id="IPR000620">
    <property type="entry name" value="EamA_dom"/>
</dbReference>
<evidence type="ECO:0000256" key="2">
    <source>
        <dbReference type="ARBA" id="ARBA00022475"/>
    </source>
</evidence>
<evidence type="ECO:0000256" key="6">
    <source>
        <dbReference type="SAM" id="Phobius"/>
    </source>
</evidence>
<dbReference type="InterPro" id="IPR051258">
    <property type="entry name" value="Diverse_Substrate_Transporter"/>
</dbReference>
<keyword evidence="5 6" id="KW-0472">Membrane</keyword>
<keyword evidence="2" id="KW-1003">Cell membrane</keyword>
<feature type="transmembrane region" description="Helical" evidence="6">
    <location>
        <begin position="268"/>
        <end position="284"/>
    </location>
</feature>
<feature type="transmembrane region" description="Helical" evidence="6">
    <location>
        <begin position="184"/>
        <end position="201"/>
    </location>
</feature>
<comment type="subcellular location">
    <subcellularLocation>
        <location evidence="1">Cell membrane</location>
        <topology evidence="1">Multi-pass membrane protein</topology>
    </subcellularLocation>
</comment>
<feature type="transmembrane region" description="Helical" evidence="6">
    <location>
        <begin position="36"/>
        <end position="55"/>
    </location>
</feature>
<evidence type="ECO:0000313" key="8">
    <source>
        <dbReference type="EMBL" id="TKB57346.1"/>
    </source>
</evidence>
<feature type="domain" description="EamA" evidence="7">
    <location>
        <begin position="154"/>
        <end position="283"/>
    </location>
</feature>
<evidence type="ECO:0000256" key="5">
    <source>
        <dbReference type="ARBA" id="ARBA00023136"/>
    </source>
</evidence>
<feature type="transmembrane region" description="Helical" evidence="6">
    <location>
        <begin position="67"/>
        <end position="88"/>
    </location>
</feature>
<dbReference type="RefSeq" id="WP_136861992.1">
    <property type="nucleotide sequence ID" value="NZ_SWCJ01000002.1"/>
</dbReference>